<gene>
    <name evidence="2" type="ORF">CDO81_18750</name>
</gene>
<proteinExistence type="predicted"/>
<dbReference type="PROSITE" id="PS50943">
    <property type="entry name" value="HTH_CROC1"/>
    <property type="match status" value="1"/>
</dbReference>
<evidence type="ECO:0000313" key="2">
    <source>
        <dbReference type="EMBL" id="OWR02902.1"/>
    </source>
</evidence>
<evidence type="ECO:0000259" key="1">
    <source>
        <dbReference type="PROSITE" id="PS50943"/>
    </source>
</evidence>
<dbReference type="EMBL" id="NISI01000007">
    <property type="protein sequence ID" value="OWR02902.1"/>
    <property type="molecule type" value="Genomic_DNA"/>
</dbReference>
<feature type="domain" description="HTH cro/C1-type" evidence="1">
    <location>
        <begin position="11"/>
        <end position="43"/>
    </location>
</feature>
<dbReference type="Proteomes" id="UP000197446">
    <property type="component" value="Unassembled WGS sequence"/>
</dbReference>
<dbReference type="InterPro" id="IPR001387">
    <property type="entry name" value="Cro/C1-type_HTH"/>
</dbReference>
<reference evidence="2 3" key="1">
    <citation type="journal article" date="2007" name="Int. J. Syst. Evol. Microbiol.">
        <title>Description of Pelomonas aquatica sp. nov. and Pelomonas puraquae sp. nov., isolated from industrial and haemodialysis water.</title>
        <authorList>
            <person name="Gomila M."/>
            <person name="Bowien B."/>
            <person name="Falsen E."/>
            <person name="Moore E.R."/>
            <person name="Lalucat J."/>
        </authorList>
    </citation>
    <scope>NUCLEOTIDE SEQUENCE [LARGE SCALE GENOMIC DNA]</scope>
    <source>
        <strain evidence="2 3">CCUG 52769</strain>
    </source>
</reference>
<protein>
    <recommendedName>
        <fullName evidence="1">HTH cro/C1-type domain-containing protein</fullName>
    </recommendedName>
</protein>
<dbReference type="SUPFAM" id="SSF47413">
    <property type="entry name" value="lambda repressor-like DNA-binding domains"/>
    <property type="match status" value="1"/>
</dbReference>
<dbReference type="Pfam" id="PF01381">
    <property type="entry name" value="HTH_3"/>
    <property type="match status" value="1"/>
</dbReference>
<name>A0A254N7X2_9BURK</name>
<organism evidence="2 3">
    <name type="scientific">Roseateles puraquae</name>
    <dbReference type="NCBI Taxonomy" id="431059"/>
    <lineage>
        <taxon>Bacteria</taxon>
        <taxon>Pseudomonadati</taxon>
        <taxon>Pseudomonadota</taxon>
        <taxon>Betaproteobacteria</taxon>
        <taxon>Burkholderiales</taxon>
        <taxon>Sphaerotilaceae</taxon>
        <taxon>Roseateles</taxon>
    </lineage>
</organism>
<dbReference type="AlphaFoldDB" id="A0A254N7X2"/>
<keyword evidence="3" id="KW-1185">Reference proteome</keyword>
<dbReference type="InterPro" id="IPR010982">
    <property type="entry name" value="Lambda_DNA-bd_dom_sf"/>
</dbReference>
<dbReference type="GO" id="GO:0003677">
    <property type="term" value="F:DNA binding"/>
    <property type="evidence" value="ECO:0007669"/>
    <property type="project" value="InterPro"/>
</dbReference>
<evidence type="ECO:0000313" key="3">
    <source>
        <dbReference type="Proteomes" id="UP000197446"/>
    </source>
</evidence>
<dbReference type="Gene3D" id="1.10.260.40">
    <property type="entry name" value="lambda repressor-like DNA-binding domains"/>
    <property type="match status" value="1"/>
</dbReference>
<sequence>MGGALETEIERSYISRLERRLSQPTILALLKLAKGLGCDAAELCLNPPGHIRRILMRFLI</sequence>
<accession>A0A254N7X2</accession>
<comment type="caution">
    <text evidence="2">The sequence shown here is derived from an EMBL/GenBank/DDBJ whole genome shotgun (WGS) entry which is preliminary data.</text>
</comment>